<dbReference type="EMBL" id="JYDL01000031">
    <property type="protein sequence ID" value="KRX22514.1"/>
    <property type="molecule type" value="Genomic_DNA"/>
</dbReference>
<organism evidence="1 2">
    <name type="scientific">Trichinella nelsoni</name>
    <dbReference type="NCBI Taxonomy" id="6336"/>
    <lineage>
        <taxon>Eukaryota</taxon>
        <taxon>Metazoa</taxon>
        <taxon>Ecdysozoa</taxon>
        <taxon>Nematoda</taxon>
        <taxon>Enoplea</taxon>
        <taxon>Dorylaimia</taxon>
        <taxon>Trichinellida</taxon>
        <taxon>Trichinellidae</taxon>
        <taxon>Trichinella</taxon>
    </lineage>
</organism>
<sequence>MTQHLRNCRGIEMNFEAEFEFARIGGESITKFPSVFADGAKILLFACGSVVQLHSTETGVELKKLMHDAEVSFITVSDNLNKEFERN</sequence>
<name>A0A0V0S744_9BILA</name>
<dbReference type="Proteomes" id="UP000054630">
    <property type="component" value="Unassembled WGS sequence"/>
</dbReference>
<keyword evidence="2" id="KW-1185">Reference proteome</keyword>
<accession>A0A0V0S744</accession>
<dbReference type="STRING" id="6336.A0A0V0S744"/>
<comment type="caution">
    <text evidence="1">The sequence shown here is derived from an EMBL/GenBank/DDBJ whole genome shotgun (WGS) entry which is preliminary data.</text>
</comment>
<evidence type="ECO:0000313" key="1">
    <source>
        <dbReference type="EMBL" id="KRX22514.1"/>
    </source>
</evidence>
<proteinExistence type="predicted"/>
<evidence type="ECO:0000313" key="2">
    <source>
        <dbReference type="Proteomes" id="UP000054630"/>
    </source>
</evidence>
<dbReference type="OrthoDB" id="5915444at2759"/>
<reference evidence="1 2" key="1">
    <citation type="submission" date="2015-01" db="EMBL/GenBank/DDBJ databases">
        <title>Evolution of Trichinella species and genotypes.</title>
        <authorList>
            <person name="Korhonen P.K."/>
            <person name="Edoardo P."/>
            <person name="Giuseppe L.R."/>
            <person name="Gasser R.B."/>
        </authorList>
    </citation>
    <scope>NUCLEOTIDE SEQUENCE [LARGE SCALE GENOMIC DNA]</scope>
    <source>
        <strain evidence="1">ISS37</strain>
    </source>
</reference>
<protein>
    <submittedName>
        <fullName evidence="1">Uncharacterized protein</fullName>
    </submittedName>
</protein>
<dbReference type="AlphaFoldDB" id="A0A0V0S744"/>
<gene>
    <name evidence="1" type="ORF">T07_7410</name>
</gene>